<dbReference type="Gene3D" id="1.10.1660.10">
    <property type="match status" value="1"/>
</dbReference>
<dbReference type="NCBIfam" id="TIGR01764">
    <property type="entry name" value="excise"/>
    <property type="match status" value="1"/>
</dbReference>
<organism evidence="4 5">
    <name type="scientific">Orrella marina</name>
    <dbReference type="NCBI Taxonomy" id="2163011"/>
    <lineage>
        <taxon>Bacteria</taxon>
        <taxon>Pseudomonadati</taxon>
        <taxon>Pseudomonadota</taxon>
        <taxon>Betaproteobacteria</taxon>
        <taxon>Burkholderiales</taxon>
        <taxon>Alcaligenaceae</taxon>
        <taxon>Orrella</taxon>
    </lineage>
</organism>
<dbReference type="InterPro" id="IPR001789">
    <property type="entry name" value="Sig_transdc_resp-reg_receiver"/>
</dbReference>
<dbReference type="RefSeq" id="WP_108622364.1">
    <property type="nucleotide sequence ID" value="NZ_CP028901.1"/>
</dbReference>
<dbReference type="SUPFAM" id="SSF52172">
    <property type="entry name" value="CheY-like"/>
    <property type="match status" value="1"/>
</dbReference>
<evidence type="ECO:0000313" key="4">
    <source>
        <dbReference type="EMBL" id="AWB34954.1"/>
    </source>
</evidence>
<dbReference type="PANTHER" id="PTHR44591">
    <property type="entry name" value="STRESS RESPONSE REGULATOR PROTEIN 1"/>
    <property type="match status" value="1"/>
</dbReference>
<dbReference type="SUPFAM" id="SSF46955">
    <property type="entry name" value="Putative DNA-binding domain"/>
    <property type="match status" value="1"/>
</dbReference>
<feature type="domain" description="Response regulatory" evidence="3">
    <location>
        <begin position="82"/>
        <end position="200"/>
    </location>
</feature>
<dbReference type="InterPro" id="IPR011006">
    <property type="entry name" value="CheY-like_superfamily"/>
</dbReference>
<dbReference type="InterPro" id="IPR050595">
    <property type="entry name" value="Bact_response_regulator"/>
</dbReference>
<dbReference type="AlphaFoldDB" id="A0A2R4XMG0"/>
<evidence type="ECO:0000259" key="3">
    <source>
        <dbReference type="PROSITE" id="PS50110"/>
    </source>
</evidence>
<dbReference type="Proteomes" id="UP000244571">
    <property type="component" value="Chromosome"/>
</dbReference>
<evidence type="ECO:0000256" key="2">
    <source>
        <dbReference type="PROSITE-ProRule" id="PRU00169"/>
    </source>
</evidence>
<keyword evidence="5" id="KW-1185">Reference proteome</keyword>
<dbReference type="PANTHER" id="PTHR44591:SF23">
    <property type="entry name" value="CHEY SUBFAMILY"/>
    <property type="match status" value="1"/>
</dbReference>
<evidence type="ECO:0000256" key="1">
    <source>
        <dbReference type="ARBA" id="ARBA00022553"/>
    </source>
</evidence>
<dbReference type="EMBL" id="CP028901">
    <property type="protein sequence ID" value="AWB34954.1"/>
    <property type="molecule type" value="Genomic_DNA"/>
</dbReference>
<sequence length="209" mass="23121">MAPKSDFSALPPNVLTTQQAAKRLGVSVSTVQQLVEAGTLSGWKTSGGHRRILYDSVSQYLEHRTAGHSADVVFGSQTKLLRILILEDEPMQRTLYQRRMAGWNLPAQIKFCKNGYEALIEVALQKPDVFLLDLSMPGLDGYEVLKTISERSDLGLAHIAVLTNMTREEIDERGGLPVGVVYMAKPINFDELRGYLMACCASLARRQAP</sequence>
<proteinExistence type="predicted"/>
<keyword evidence="1 2" id="KW-0597">Phosphoprotein</keyword>
<dbReference type="InterPro" id="IPR010093">
    <property type="entry name" value="SinI_DNA-bd"/>
</dbReference>
<dbReference type="Gene3D" id="3.40.50.2300">
    <property type="match status" value="1"/>
</dbReference>
<dbReference type="KEGG" id="boz:DBV39_15840"/>
<name>A0A2R4XMG0_9BURK</name>
<dbReference type="OrthoDB" id="5416564at2"/>
<dbReference type="GO" id="GO:0000160">
    <property type="term" value="P:phosphorelay signal transduction system"/>
    <property type="evidence" value="ECO:0007669"/>
    <property type="project" value="InterPro"/>
</dbReference>
<protein>
    <submittedName>
        <fullName evidence="4">Transcriptional regulator</fullName>
    </submittedName>
</protein>
<dbReference type="GO" id="GO:0003677">
    <property type="term" value="F:DNA binding"/>
    <property type="evidence" value="ECO:0007669"/>
    <property type="project" value="InterPro"/>
</dbReference>
<dbReference type="Pfam" id="PF00072">
    <property type="entry name" value="Response_reg"/>
    <property type="match status" value="1"/>
</dbReference>
<accession>A0A2R4XMG0</accession>
<dbReference type="SMART" id="SM00448">
    <property type="entry name" value="REC"/>
    <property type="match status" value="1"/>
</dbReference>
<dbReference type="InterPro" id="IPR009061">
    <property type="entry name" value="DNA-bd_dom_put_sf"/>
</dbReference>
<feature type="modified residue" description="4-aspartylphosphate" evidence="2">
    <location>
        <position position="133"/>
    </location>
</feature>
<dbReference type="PROSITE" id="PS50110">
    <property type="entry name" value="RESPONSE_REGULATORY"/>
    <property type="match status" value="1"/>
</dbReference>
<dbReference type="Pfam" id="PF12728">
    <property type="entry name" value="HTH_17"/>
    <property type="match status" value="1"/>
</dbReference>
<dbReference type="InterPro" id="IPR041657">
    <property type="entry name" value="HTH_17"/>
</dbReference>
<reference evidence="4 5" key="1">
    <citation type="submission" date="2018-04" db="EMBL/GenBank/DDBJ databases">
        <title>Bordetella sp. HZ20 isolated from seawater.</title>
        <authorList>
            <person name="Sun C."/>
        </authorList>
    </citation>
    <scope>NUCLEOTIDE SEQUENCE [LARGE SCALE GENOMIC DNA]</scope>
    <source>
        <strain evidence="4 5">HZ20</strain>
    </source>
</reference>
<gene>
    <name evidence="4" type="ORF">DBV39_15840</name>
</gene>
<evidence type="ECO:0000313" key="5">
    <source>
        <dbReference type="Proteomes" id="UP000244571"/>
    </source>
</evidence>